<dbReference type="AlphaFoldDB" id="A0A1Y2ALH5"/>
<keyword evidence="6" id="KW-0804">Transcription</keyword>
<dbReference type="PANTHER" id="PTHR47782:SF12">
    <property type="entry name" value="ZN(II)2CYS6 TRANSCRIPTION FACTOR (EUROFUNG)"/>
    <property type="match status" value="1"/>
</dbReference>
<comment type="subcellular location">
    <subcellularLocation>
        <location evidence="1">Nucleus</location>
    </subcellularLocation>
</comment>
<evidence type="ECO:0000256" key="7">
    <source>
        <dbReference type="ARBA" id="ARBA00023242"/>
    </source>
</evidence>
<dbReference type="GO" id="GO:0000981">
    <property type="term" value="F:DNA-binding transcription factor activity, RNA polymerase II-specific"/>
    <property type="evidence" value="ECO:0007669"/>
    <property type="project" value="InterPro"/>
</dbReference>
<comment type="caution">
    <text evidence="9">The sequence shown here is derived from an EMBL/GenBank/DDBJ whole genome shotgun (WGS) entry which is preliminary data.</text>
</comment>
<evidence type="ECO:0000313" key="9">
    <source>
        <dbReference type="EMBL" id="ORY23140.1"/>
    </source>
</evidence>
<dbReference type="SUPFAM" id="SSF57701">
    <property type="entry name" value="Zn2/Cys6 DNA-binding domain"/>
    <property type="match status" value="1"/>
</dbReference>
<dbReference type="InterPro" id="IPR052202">
    <property type="entry name" value="Yeast_MetPath_Reg"/>
</dbReference>
<dbReference type="GO" id="GO:0043565">
    <property type="term" value="F:sequence-specific DNA binding"/>
    <property type="evidence" value="ECO:0007669"/>
    <property type="project" value="TreeGrafter"/>
</dbReference>
<evidence type="ECO:0000256" key="3">
    <source>
        <dbReference type="ARBA" id="ARBA00022833"/>
    </source>
</evidence>
<organism evidence="9 10">
    <name type="scientific">Naematelia encephala</name>
    <dbReference type="NCBI Taxonomy" id="71784"/>
    <lineage>
        <taxon>Eukaryota</taxon>
        <taxon>Fungi</taxon>
        <taxon>Dikarya</taxon>
        <taxon>Basidiomycota</taxon>
        <taxon>Agaricomycotina</taxon>
        <taxon>Tremellomycetes</taxon>
        <taxon>Tremellales</taxon>
        <taxon>Naemateliaceae</taxon>
        <taxon>Naematelia</taxon>
    </lineage>
</organism>
<dbReference type="GO" id="GO:0045944">
    <property type="term" value="P:positive regulation of transcription by RNA polymerase II"/>
    <property type="evidence" value="ECO:0007669"/>
    <property type="project" value="TreeGrafter"/>
</dbReference>
<evidence type="ECO:0000256" key="4">
    <source>
        <dbReference type="ARBA" id="ARBA00023015"/>
    </source>
</evidence>
<keyword evidence="7" id="KW-0539">Nucleus</keyword>
<dbReference type="PROSITE" id="PS00463">
    <property type="entry name" value="ZN2_CY6_FUNGAL_1"/>
    <property type="match status" value="1"/>
</dbReference>
<dbReference type="CDD" id="cd00067">
    <property type="entry name" value="GAL4"/>
    <property type="match status" value="1"/>
</dbReference>
<keyword evidence="10" id="KW-1185">Reference proteome</keyword>
<evidence type="ECO:0000256" key="5">
    <source>
        <dbReference type="ARBA" id="ARBA00023125"/>
    </source>
</evidence>
<dbReference type="CDD" id="cd12148">
    <property type="entry name" value="fungal_TF_MHR"/>
    <property type="match status" value="1"/>
</dbReference>
<dbReference type="Gene3D" id="4.10.240.10">
    <property type="entry name" value="Zn(2)-C6 fungal-type DNA-binding domain"/>
    <property type="match status" value="1"/>
</dbReference>
<dbReference type="STRING" id="71784.A0A1Y2ALH5"/>
<dbReference type="GO" id="GO:0008270">
    <property type="term" value="F:zinc ion binding"/>
    <property type="evidence" value="ECO:0007669"/>
    <property type="project" value="InterPro"/>
</dbReference>
<accession>A0A1Y2ALH5</accession>
<dbReference type="InterPro" id="IPR036864">
    <property type="entry name" value="Zn2-C6_fun-type_DNA-bd_sf"/>
</dbReference>
<evidence type="ECO:0000256" key="2">
    <source>
        <dbReference type="ARBA" id="ARBA00022723"/>
    </source>
</evidence>
<name>A0A1Y2ALH5_9TREE</name>
<dbReference type="EMBL" id="MCFC01000083">
    <property type="protein sequence ID" value="ORY23140.1"/>
    <property type="molecule type" value="Genomic_DNA"/>
</dbReference>
<dbReference type="SMART" id="SM00066">
    <property type="entry name" value="GAL4"/>
    <property type="match status" value="1"/>
</dbReference>
<keyword evidence="5" id="KW-0238">DNA-binding</keyword>
<keyword evidence="4" id="KW-0805">Transcription regulation</keyword>
<dbReference type="PANTHER" id="PTHR47782">
    <property type="entry name" value="ZN(II)2CYS6 TRANSCRIPTION FACTOR (EUROFUNG)-RELATED"/>
    <property type="match status" value="1"/>
</dbReference>
<proteinExistence type="predicted"/>
<keyword evidence="2" id="KW-0479">Metal-binding</keyword>
<dbReference type="SMART" id="SM00906">
    <property type="entry name" value="Fungal_trans"/>
    <property type="match status" value="1"/>
</dbReference>
<protein>
    <submittedName>
        <fullName evidence="9">Fungal-specific transcription factor domain-domain-containing protein</fullName>
    </submittedName>
</protein>
<feature type="domain" description="Zn(2)-C6 fungal-type" evidence="8">
    <location>
        <begin position="23"/>
        <end position="54"/>
    </location>
</feature>
<reference evidence="9 10" key="1">
    <citation type="submission" date="2016-07" db="EMBL/GenBank/DDBJ databases">
        <title>Pervasive Adenine N6-methylation of Active Genes in Fungi.</title>
        <authorList>
            <consortium name="DOE Joint Genome Institute"/>
            <person name="Mondo S.J."/>
            <person name="Dannebaum R.O."/>
            <person name="Kuo R.C."/>
            <person name="Labutti K."/>
            <person name="Haridas S."/>
            <person name="Kuo A."/>
            <person name="Salamov A."/>
            <person name="Ahrendt S.R."/>
            <person name="Lipzen A."/>
            <person name="Sullivan W."/>
            <person name="Andreopoulos W.B."/>
            <person name="Clum A."/>
            <person name="Lindquist E."/>
            <person name="Daum C."/>
            <person name="Ramamoorthy G.K."/>
            <person name="Gryganskyi A."/>
            <person name="Culley D."/>
            <person name="Magnuson J.K."/>
            <person name="James T.Y."/>
            <person name="O'Malley M.A."/>
            <person name="Stajich J.E."/>
            <person name="Spatafora J.W."/>
            <person name="Visel A."/>
            <person name="Grigoriev I.V."/>
        </authorList>
    </citation>
    <scope>NUCLEOTIDE SEQUENCE [LARGE SCALE GENOMIC DNA]</scope>
    <source>
        <strain evidence="9 10">68-887.2</strain>
    </source>
</reference>
<dbReference type="InterPro" id="IPR007219">
    <property type="entry name" value="XnlR_reg_dom"/>
</dbReference>
<dbReference type="GO" id="GO:0006351">
    <property type="term" value="P:DNA-templated transcription"/>
    <property type="evidence" value="ECO:0007669"/>
    <property type="project" value="InterPro"/>
</dbReference>
<evidence type="ECO:0000256" key="6">
    <source>
        <dbReference type="ARBA" id="ARBA00023163"/>
    </source>
</evidence>
<evidence type="ECO:0000259" key="8">
    <source>
        <dbReference type="PROSITE" id="PS50048"/>
    </source>
</evidence>
<evidence type="ECO:0000256" key="1">
    <source>
        <dbReference type="ARBA" id="ARBA00004123"/>
    </source>
</evidence>
<sequence>MIRTNKTPQEHGNLPAGARLVRACTRCHERKIKCDADLPRCRCCIKGNINECDMKECVLWTYDHVSALEERLHWLEGLVGRAYEGAENLRDVQTGTSLAGKMVQGIPSEPFPEEVGLLGLRGSGSYMGSMTGITVGTLIASAVKLYQEDPLSVTIVEPPTPHRPTARAAYPPRSSMTRYVLAYIDQIHRWYPLLDLSRLADHLETIYEPLANPLPPDDNTRFRILMIAALMATPAADDPWTREEYFVSALAFLPSVAASTSLDSMRAILLLCVYGLRSWHQDDRYAVNVWQLIGHGVRLAMETGLSRNNWKWGFDEGEMEARRRVFWCLYAVERYVGTGTGRVLCVKNEDFDTKMPQIVDEVVPSRLCDFLHVVLPKIDLRPALHLFTQRRLLGDVMDCVYAIRTRERLTLTLEETSARVFRIQSTLVAWEREALTLATPDTIERDVLQLAFHQATLLVHRPSPAFPCPPPEVLNVCMGAARGTIRILGAAVERGSLDHIMAGWAGFNEVFSSGLTLMYCSWAGQGCSNAITLAPEHDTDLALSISILLHLTTTKHITERYLELYRKVVSAFSRMLGPASAMNADVAFQQHGGDAFDPFAIANDGVGIEGDLFEGLQLDEDAVEFIRKLMDGSADSVVDEFVLS</sequence>
<gene>
    <name evidence="9" type="ORF">BCR39DRAFT_550008</name>
</gene>
<dbReference type="Pfam" id="PF00172">
    <property type="entry name" value="Zn_clus"/>
    <property type="match status" value="1"/>
</dbReference>
<dbReference type="Proteomes" id="UP000193986">
    <property type="component" value="Unassembled WGS sequence"/>
</dbReference>
<keyword evidence="3" id="KW-0862">Zinc</keyword>
<dbReference type="InterPro" id="IPR001138">
    <property type="entry name" value="Zn2Cys6_DnaBD"/>
</dbReference>
<evidence type="ECO:0000313" key="10">
    <source>
        <dbReference type="Proteomes" id="UP000193986"/>
    </source>
</evidence>
<dbReference type="PROSITE" id="PS50048">
    <property type="entry name" value="ZN2_CY6_FUNGAL_2"/>
    <property type="match status" value="1"/>
</dbReference>
<dbReference type="GO" id="GO:0005634">
    <property type="term" value="C:nucleus"/>
    <property type="evidence" value="ECO:0007669"/>
    <property type="project" value="UniProtKB-SubCell"/>
</dbReference>
<dbReference type="OrthoDB" id="3364175at2759"/>
<dbReference type="Pfam" id="PF04082">
    <property type="entry name" value="Fungal_trans"/>
    <property type="match status" value="1"/>
</dbReference>
<dbReference type="InParanoid" id="A0A1Y2ALH5"/>